<dbReference type="EMBL" id="BAABFL010000422">
    <property type="protein sequence ID" value="GAA4650829.1"/>
    <property type="molecule type" value="Genomic_DNA"/>
</dbReference>
<dbReference type="Proteomes" id="UP001500604">
    <property type="component" value="Unassembled WGS sequence"/>
</dbReference>
<reference evidence="2" key="1">
    <citation type="journal article" date="2019" name="Int. J. Syst. Evol. Microbiol.">
        <title>The Global Catalogue of Microorganisms (GCM) 10K type strain sequencing project: providing services to taxonomists for standard genome sequencing and annotation.</title>
        <authorList>
            <consortium name="The Broad Institute Genomics Platform"/>
            <consortium name="The Broad Institute Genome Sequencing Center for Infectious Disease"/>
            <person name="Wu L."/>
            <person name="Ma J."/>
        </authorList>
    </citation>
    <scope>NUCLEOTIDE SEQUENCE [LARGE SCALE GENOMIC DNA]</scope>
    <source>
        <strain evidence="2">JCM 17805</strain>
    </source>
</reference>
<name>A0ABP8V4A8_9GAMM</name>
<gene>
    <name evidence="1" type="ORF">GCM10023116_31120</name>
</gene>
<organism evidence="1 2">
    <name type="scientific">Kistimonas scapharcae</name>
    <dbReference type="NCBI Taxonomy" id="1036133"/>
    <lineage>
        <taxon>Bacteria</taxon>
        <taxon>Pseudomonadati</taxon>
        <taxon>Pseudomonadota</taxon>
        <taxon>Gammaproteobacteria</taxon>
        <taxon>Oceanospirillales</taxon>
        <taxon>Endozoicomonadaceae</taxon>
        <taxon>Kistimonas</taxon>
    </lineage>
</organism>
<keyword evidence="2" id="KW-1185">Reference proteome</keyword>
<comment type="caution">
    <text evidence="1">The sequence shown here is derived from an EMBL/GenBank/DDBJ whole genome shotgun (WGS) entry which is preliminary data.</text>
</comment>
<sequence length="71" mass="8777">MKQALRKLICFVFGCAYRGGHGESLCVKQKTYGARRWHHCRFEHRVRCSRCRQWGRWIRHKNFEAWLKRQK</sequence>
<accession>A0ABP8V4A8</accession>
<evidence type="ECO:0000313" key="1">
    <source>
        <dbReference type="EMBL" id="GAA4650829.1"/>
    </source>
</evidence>
<proteinExistence type="predicted"/>
<dbReference type="RefSeq" id="WP_345197081.1">
    <property type="nucleotide sequence ID" value="NZ_BAABFL010000422.1"/>
</dbReference>
<evidence type="ECO:0000313" key="2">
    <source>
        <dbReference type="Proteomes" id="UP001500604"/>
    </source>
</evidence>
<protein>
    <submittedName>
        <fullName evidence="1">Uncharacterized protein</fullName>
    </submittedName>
</protein>